<dbReference type="InterPro" id="IPR001646">
    <property type="entry name" value="5peptide_repeat"/>
</dbReference>
<evidence type="ECO:0000313" key="2">
    <source>
        <dbReference type="EMBL" id="TDW93128.1"/>
    </source>
</evidence>
<dbReference type="InterPro" id="IPR024775">
    <property type="entry name" value="DinB-like"/>
</dbReference>
<accession>A0ABY2FJM3</accession>
<dbReference type="Pfam" id="PF00805">
    <property type="entry name" value="Pentapeptide"/>
    <property type="match status" value="1"/>
</dbReference>
<dbReference type="Gene3D" id="1.20.120.450">
    <property type="entry name" value="dinb family like domain"/>
    <property type="match status" value="1"/>
</dbReference>
<dbReference type="SUPFAM" id="SSF141571">
    <property type="entry name" value="Pentapeptide repeat-like"/>
    <property type="match status" value="1"/>
</dbReference>
<feature type="domain" description="DinB-like" evidence="1">
    <location>
        <begin position="125"/>
        <end position="269"/>
    </location>
</feature>
<organism evidence="2 3">
    <name type="scientific">Kribbella pratensis</name>
    <dbReference type="NCBI Taxonomy" id="2512112"/>
    <lineage>
        <taxon>Bacteria</taxon>
        <taxon>Bacillati</taxon>
        <taxon>Actinomycetota</taxon>
        <taxon>Actinomycetes</taxon>
        <taxon>Propionibacteriales</taxon>
        <taxon>Kribbellaceae</taxon>
        <taxon>Kribbella</taxon>
    </lineage>
</organism>
<dbReference type="SUPFAM" id="SSF109854">
    <property type="entry name" value="DinB/YfiT-like putative metalloenzymes"/>
    <property type="match status" value="1"/>
</dbReference>
<dbReference type="Pfam" id="PF12867">
    <property type="entry name" value="DinB_2"/>
    <property type="match status" value="1"/>
</dbReference>
<protein>
    <submittedName>
        <fullName evidence="2">Pentapeptide repeat protein</fullName>
    </submittedName>
</protein>
<gene>
    <name evidence="2" type="ORF">EV137_0399</name>
</gene>
<proteinExistence type="predicted"/>
<dbReference type="Gene3D" id="2.160.20.80">
    <property type="entry name" value="E3 ubiquitin-protein ligase SopA"/>
    <property type="match status" value="1"/>
</dbReference>
<dbReference type="Proteomes" id="UP000295060">
    <property type="component" value="Unassembled WGS sequence"/>
</dbReference>
<keyword evidence="3" id="KW-1185">Reference proteome</keyword>
<reference evidence="2 3" key="1">
    <citation type="submission" date="2019-03" db="EMBL/GenBank/DDBJ databases">
        <title>Genomic Encyclopedia of Type Strains, Phase III (KMG-III): the genomes of soil and plant-associated and newly described type strains.</title>
        <authorList>
            <person name="Whitman W."/>
        </authorList>
    </citation>
    <scope>NUCLEOTIDE SEQUENCE [LARGE SCALE GENOMIC DNA]</scope>
    <source>
        <strain evidence="2 3">VKMAc-2574</strain>
    </source>
</reference>
<comment type="caution">
    <text evidence="2">The sequence shown here is derived from an EMBL/GenBank/DDBJ whole genome shotgun (WGS) entry which is preliminary data.</text>
</comment>
<name>A0ABY2FJM3_9ACTN</name>
<dbReference type="InterPro" id="IPR034660">
    <property type="entry name" value="DinB/YfiT-like"/>
</dbReference>
<evidence type="ECO:0000259" key="1">
    <source>
        <dbReference type="Pfam" id="PF12867"/>
    </source>
</evidence>
<evidence type="ECO:0000313" key="3">
    <source>
        <dbReference type="Proteomes" id="UP000295060"/>
    </source>
</evidence>
<sequence>MAACRQQMYHGAVPLWAVVCKADGVTEFKARNLTGARFEKSTLRGAVFRDVDLSGASFDDVDLSGTTIRNARLVDVSLDGDISNLTVWGIDVVPLVDAELNRLYPGRERMRPTDADGYREAWDLLEQLWSETVTKARRLPPELLHESVDGEWSFIETLRHLVFATDAWVRRAVLGVPEPWHPLDLPHDEMHDTPPVPRDRAARPSLDEVLELRADRMTTVRTVLADLTDDQLTEQTTPVPEPGYPASESYEISSCLGAILSEEFEHRRYAERDLATLQARTVGEES</sequence>
<dbReference type="EMBL" id="SODU01000001">
    <property type="protein sequence ID" value="TDW93128.1"/>
    <property type="molecule type" value="Genomic_DNA"/>
</dbReference>